<name>A0A1R3KHI6_9ROSI</name>
<gene>
    <name evidence="1" type="ORF">COLO4_08074</name>
</gene>
<keyword evidence="2" id="KW-1185">Reference proteome</keyword>
<sequence>MWMLGLIFGQQKGGASGSNPAMSPIKKVSDFVHKCEASTTSSPFVFGVGSSQEGKKCRKWKKQVKVSQNLSFSGSVGNRSTVSERFFAVDSLQIFSDGSPLLPSSRSDLRFTSKPS</sequence>
<protein>
    <submittedName>
        <fullName evidence="1">Uncharacterized protein</fullName>
    </submittedName>
</protein>
<dbReference type="EMBL" id="AWUE01013572">
    <property type="protein sequence ID" value="OMP06551.1"/>
    <property type="molecule type" value="Genomic_DNA"/>
</dbReference>
<organism evidence="1 2">
    <name type="scientific">Corchorus olitorius</name>
    <dbReference type="NCBI Taxonomy" id="93759"/>
    <lineage>
        <taxon>Eukaryota</taxon>
        <taxon>Viridiplantae</taxon>
        <taxon>Streptophyta</taxon>
        <taxon>Embryophyta</taxon>
        <taxon>Tracheophyta</taxon>
        <taxon>Spermatophyta</taxon>
        <taxon>Magnoliopsida</taxon>
        <taxon>eudicotyledons</taxon>
        <taxon>Gunneridae</taxon>
        <taxon>Pentapetalae</taxon>
        <taxon>rosids</taxon>
        <taxon>malvids</taxon>
        <taxon>Malvales</taxon>
        <taxon>Malvaceae</taxon>
        <taxon>Grewioideae</taxon>
        <taxon>Apeibeae</taxon>
        <taxon>Corchorus</taxon>
    </lineage>
</organism>
<dbReference type="AlphaFoldDB" id="A0A1R3KHI6"/>
<evidence type="ECO:0000313" key="1">
    <source>
        <dbReference type="EMBL" id="OMP06551.1"/>
    </source>
</evidence>
<accession>A0A1R3KHI6</accession>
<reference evidence="2" key="1">
    <citation type="submission" date="2013-09" db="EMBL/GenBank/DDBJ databases">
        <title>Corchorus olitorius genome sequencing.</title>
        <authorList>
            <person name="Alam M."/>
            <person name="Haque M.S."/>
            <person name="Islam M.S."/>
            <person name="Emdad E.M."/>
            <person name="Islam M.M."/>
            <person name="Ahmed B."/>
            <person name="Halim A."/>
            <person name="Hossen Q.M.M."/>
            <person name="Hossain M.Z."/>
            <person name="Ahmed R."/>
            <person name="Khan M.M."/>
            <person name="Islam R."/>
            <person name="Rashid M.M."/>
            <person name="Khan S.A."/>
            <person name="Rahman M.S."/>
            <person name="Alam M."/>
            <person name="Yahiya A.S."/>
            <person name="Khan M.S."/>
            <person name="Azam M.S."/>
            <person name="Haque T."/>
            <person name="Lashkar M.Z.H."/>
            <person name="Akhand A.I."/>
            <person name="Morshed G."/>
            <person name="Roy S."/>
            <person name="Uddin K.S."/>
            <person name="Rabeya T."/>
            <person name="Hossain A.S."/>
            <person name="Chowdhury A."/>
            <person name="Snigdha A.R."/>
            <person name="Mortoza M.S."/>
            <person name="Matin S.A."/>
            <person name="Hoque S.M.E."/>
            <person name="Islam M.K."/>
            <person name="Roy D.K."/>
            <person name="Haider R."/>
            <person name="Moosa M.M."/>
            <person name="Elias S.M."/>
            <person name="Hasan A.M."/>
            <person name="Jahan S."/>
            <person name="Shafiuddin M."/>
            <person name="Mahmood N."/>
            <person name="Shommy N.S."/>
        </authorList>
    </citation>
    <scope>NUCLEOTIDE SEQUENCE [LARGE SCALE GENOMIC DNA]</scope>
    <source>
        <strain evidence="2">cv. O-4</strain>
    </source>
</reference>
<comment type="caution">
    <text evidence="1">The sequence shown here is derived from an EMBL/GenBank/DDBJ whole genome shotgun (WGS) entry which is preliminary data.</text>
</comment>
<proteinExistence type="predicted"/>
<dbReference type="Proteomes" id="UP000187203">
    <property type="component" value="Unassembled WGS sequence"/>
</dbReference>
<evidence type="ECO:0000313" key="2">
    <source>
        <dbReference type="Proteomes" id="UP000187203"/>
    </source>
</evidence>